<sequence>MAYVNGNLALKPKQKPQERHVYRESKRKVIKRKSLPVGEKLLYLFTVIVCVAIASVIIFRYAQIYDMNLQIKRVSTEAQTLNTELADLQRQVEMLSDPERIRKMAEQQGMISMLEGGITIKRDVNLTKTPPQDRE</sequence>
<accession>A0ABW3HRZ0</accession>
<dbReference type="RefSeq" id="WP_377564776.1">
    <property type="nucleotide sequence ID" value="NZ_JBHTJZ010000018.1"/>
</dbReference>
<dbReference type="NCBIfam" id="TIGR02209">
    <property type="entry name" value="ftsL_broad"/>
    <property type="match status" value="1"/>
</dbReference>
<reference evidence="10" key="1">
    <citation type="journal article" date="2019" name="Int. J. Syst. Evol. Microbiol.">
        <title>The Global Catalogue of Microorganisms (GCM) 10K type strain sequencing project: providing services to taxonomists for standard genome sequencing and annotation.</title>
        <authorList>
            <consortium name="The Broad Institute Genomics Platform"/>
            <consortium name="The Broad Institute Genome Sequencing Center for Infectious Disease"/>
            <person name="Wu L."/>
            <person name="Ma J."/>
        </authorList>
    </citation>
    <scope>NUCLEOTIDE SEQUENCE [LARGE SCALE GENOMIC DNA]</scope>
    <source>
        <strain evidence="10">CCUG 59129</strain>
    </source>
</reference>
<protein>
    <recommendedName>
        <fullName evidence="7 8">Cell division protein FtsL</fullName>
    </recommendedName>
</protein>
<dbReference type="Pfam" id="PF04977">
    <property type="entry name" value="DivIC"/>
    <property type="match status" value="1"/>
</dbReference>
<evidence type="ECO:0000256" key="8">
    <source>
        <dbReference type="NCBIfam" id="TIGR02209"/>
    </source>
</evidence>
<evidence type="ECO:0000313" key="9">
    <source>
        <dbReference type="EMBL" id="MFD0960312.1"/>
    </source>
</evidence>
<evidence type="ECO:0000256" key="5">
    <source>
        <dbReference type="ARBA" id="ARBA00023136"/>
    </source>
</evidence>
<dbReference type="InterPro" id="IPR011922">
    <property type="entry name" value="Cell_div_FtsL"/>
</dbReference>
<keyword evidence="4 7" id="KW-1133">Transmembrane helix</keyword>
<dbReference type="HAMAP" id="MF_00910">
    <property type="entry name" value="FtsL"/>
    <property type="match status" value="1"/>
</dbReference>
<keyword evidence="5 7" id="KW-0472">Membrane</keyword>
<dbReference type="EMBL" id="JBHTJZ010000018">
    <property type="protein sequence ID" value="MFD0960312.1"/>
    <property type="molecule type" value="Genomic_DNA"/>
</dbReference>
<evidence type="ECO:0000256" key="6">
    <source>
        <dbReference type="ARBA" id="ARBA00023306"/>
    </source>
</evidence>
<evidence type="ECO:0000256" key="1">
    <source>
        <dbReference type="ARBA" id="ARBA00022475"/>
    </source>
</evidence>
<comment type="subcellular location">
    <subcellularLocation>
        <location evidence="7">Cell membrane</location>
        <topology evidence="7">Single-pass type II membrane protein</topology>
    </subcellularLocation>
    <text evidence="7">Localizes to the division septum where it forms a ring structure.</text>
</comment>
<proteinExistence type="inferred from homology"/>
<keyword evidence="10" id="KW-1185">Reference proteome</keyword>
<evidence type="ECO:0000256" key="3">
    <source>
        <dbReference type="ARBA" id="ARBA00022692"/>
    </source>
</evidence>
<keyword evidence="6 7" id="KW-0131">Cell cycle</keyword>
<gene>
    <name evidence="7 9" type="primary">ftsL</name>
    <name evidence="9" type="ORF">ACFQ2I_13040</name>
</gene>
<organism evidence="9 10">
    <name type="scientific">Paenibacillus chungangensis</name>
    <dbReference type="NCBI Taxonomy" id="696535"/>
    <lineage>
        <taxon>Bacteria</taxon>
        <taxon>Bacillati</taxon>
        <taxon>Bacillota</taxon>
        <taxon>Bacilli</taxon>
        <taxon>Bacillales</taxon>
        <taxon>Paenibacillaceae</taxon>
        <taxon>Paenibacillus</taxon>
    </lineage>
</organism>
<evidence type="ECO:0000313" key="10">
    <source>
        <dbReference type="Proteomes" id="UP001596989"/>
    </source>
</evidence>
<comment type="function">
    <text evidence="7">Essential cell division protein.</text>
</comment>
<dbReference type="InterPro" id="IPR007060">
    <property type="entry name" value="FtsL/DivIC"/>
</dbReference>
<comment type="caution">
    <text evidence="9">The sequence shown here is derived from an EMBL/GenBank/DDBJ whole genome shotgun (WGS) entry which is preliminary data.</text>
</comment>
<name>A0ABW3HRZ0_9BACL</name>
<keyword evidence="3 7" id="KW-0812">Transmembrane</keyword>
<evidence type="ECO:0000256" key="2">
    <source>
        <dbReference type="ARBA" id="ARBA00022618"/>
    </source>
</evidence>
<keyword evidence="2 7" id="KW-0132">Cell division</keyword>
<evidence type="ECO:0000256" key="4">
    <source>
        <dbReference type="ARBA" id="ARBA00022989"/>
    </source>
</evidence>
<comment type="similarity">
    <text evidence="7">Belongs to the FtsL family.</text>
</comment>
<dbReference type="Proteomes" id="UP001596989">
    <property type="component" value="Unassembled WGS sequence"/>
</dbReference>
<feature type="transmembrane region" description="Helical" evidence="7">
    <location>
        <begin position="41"/>
        <end position="62"/>
    </location>
</feature>
<keyword evidence="1 7" id="KW-1003">Cell membrane</keyword>
<evidence type="ECO:0000256" key="7">
    <source>
        <dbReference type="HAMAP-Rule" id="MF_00910"/>
    </source>
</evidence>
<dbReference type="GO" id="GO:0051301">
    <property type="term" value="P:cell division"/>
    <property type="evidence" value="ECO:0007669"/>
    <property type="project" value="UniProtKB-KW"/>
</dbReference>